<evidence type="ECO:0000256" key="1">
    <source>
        <dbReference type="SAM" id="SignalP"/>
    </source>
</evidence>
<dbReference type="EMBL" id="CP007128">
    <property type="protein sequence ID" value="AHG89512.1"/>
    <property type="molecule type" value="Genomic_DNA"/>
</dbReference>
<gene>
    <name evidence="2" type="ORF">J421_1975</name>
</gene>
<accession>W0RGF1</accession>
<dbReference type="eggNOG" id="COG3291">
    <property type="taxonomic scope" value="Bacteria"/>
</dbReference>
<protein>
    <submittedName>
        <fullName evidence="2">Ig domain protein group 2 domain protein</fullName>
    </submittedName>
</protein>
<dbReference type="Gene3D" id="2.60.40.1080">
    <property type="match status" value="1"/>
</dbReference>
<dbReference type="AlphaFoldDB" id="W0RGF1"/>
<dbReference type="RefSeq" id="WP_148306235.1">
    <property type="nucleotide sequence ID" value="NZ_CP007128.1"/>
</dbReference>
<sequence>MFNPSPRLPRAGALLACAALAAACDSLPSTAPETSRFSAPNARMNDINSSATTASVSVTYASGALDTVAWSMTAGATAQLAATLRDTLGNVVTPTPATTFKSTSPTILSVDSVTGALKALAAGTANVTATISGTVGTSKTITVKAATTTITTRTIPLSVQRFDGGAGVVMVSNGIPLAKGYLTTANLSQVHVKVGSVEQPVYVRALSGKWSDSSLRAVFVQFDYDIPSTAPIAASLVIGGGSRTLPDLAARPALPVPAAAALPNDPTYLVSTRWTGVTYAAKTTAPTAVMTQFEGDYTRLEAADWTSCGPKFDCSRTAGYDRAYILYQAWQRTGNPTDWYHATAVAADYLKTYVIPNGAPTAWWSQTEGVAVHYWATGDEMSRYQLRKMAEMLAWMVRPGYAAYMGGTYGDDRFRAKAFTAAVDAWMIGIINQPADAANYYKSMGAPNTYYASYLTQSTLGTWVTALLSTQRTNGQFGGRYYSYGTWSPDSGGQSNYMVGMLLESLIRYHTEIKADTRIPPAVKKCIDDLWAREWDAPAQGFQYHSLRGTDEGGTTQAKASPQPGLNALILPAFAWYARISGNSATYRSRTDAIIAGLASPTSRNWWPYSGKAFDQAYLHLFNSFAWRAGLL</sequence>
<evidence type="ECO:0000313" key="3">
    <source>
        <dbReference type="Proteomes" id="UP000019151"/>
    </source>
</evidence>
<dbReference type="Proteomes" id="UP000019151">
    <property type="component" value="Chromosome"/>
</dbReference>
<proteinExistence type="predicted"/>
<organism evidence="2 3">
    <name type="scientific">Gemmatirosa kalamazoonensis</name>
    <dbReference type="NCBI Taxonomy" id="861299"/>
    <lineage>
        <taxon>Bacteria</taxon>
        <taxon>Pseudomonadati</taxon>
        <taxon>Gemmatimonadota</taxon>
        <taxon>Gemmatimonadia</taxon>
        <taxon>Gemmatimonadales</taxon>
        <taxon>Gemmatimonadaceae</taxon>
        <taxon>Gemmatirosa</taxon>
    </lineage>
</organism>
<dbReference type="InParanoid" id="W0RGF1"/>
<dbReference type="OrthoDB" id="275036at2"/>
<evidence type="ECO:0000313" key="2">
    <source>
        <dbReference type="EMBL" id="AHG89512.1"/>
    </source>
</evidence>
<dbReference type="PROSITE" id="PS51257">
    <property type="entry name" value="PROKAR_LIPOPROTEIN"/>
    <property type="match status" value="1"/>
</dbReference>
<name>W0RGF1_9BACT</name>
<keyword evidence="3" id="KW-1185">Reference proteome</keyword>
<feature type="signal peptide" evidence="1">
    <location>
        <begin position="1"/>
        <end position="31"/>
    </location>
</feature>
<dbReference type="KEGG" id="gba:J421_1975"/>
<reference evidence="2 3" key="1">
    <citation type="journal article" date="2014" name="Genome Announc.">
        <title>Genome Sequence and Methylome of Soil Bacterium Gemmatirosa kalamazoonensis KBS708T, a Member of the Rarely Cultivated Gemmatimonadetes Phylum.</title>
        <authorList>
            <person name="Debruyn J.M."/>
            <person name="Radosevich M."/>
            <person name="Wommack K.E."/>
            <person name="Polson S.W."/>
            <person name="Hauser L.J."/>
            <person name="Fawaz M.N."/>
            <person name="Korlach J."/>
            <person name="Tsai Y.C."/>
        </authorList>
    </citation>
    <scope>NUCLEOTIDE SEQUENCE [LARGE SCALE GENOMIC DNA]</scope>
    <source>
        <strain evidence="2 3">KBS708</strain>
    </source>
</reference>
<keyword evidence="1" id="KW-0732">Signal</keyword>
<dbReference type="HOGENOM" id="CLU_017572_0_0_0"/>
<feature type="chain" id="PRO_5004795517" evidence="1">
    <location>
        <begin position="32"/>
        <end position="632"/>
    </location>
</feature>